<organism evidence="2 3">
    <name type="scientific">Aldrovandia affinis</name>
    <dbReference type="NCBI Taxonomy" id="143900"/>
    <lineage>
        <taxon>Eukaryota</taxon>
        <taxon>Metazoa</taxon>
        <taxon>Chordata</taxon>
        <taxon>Craniata</taxon>
        <taxon>Vertebrata</taxon>
        <taxon>Euteleostomi</taxon>
        <taxon>Actinopterygii</taxon>
        <taxon>Neopterygii</taxon>
        <taxon>Teleostei</taxon>
        <taxon>Notacanthiformes</taxon>
        <taxon>Halosauridae</taxon>
        <taxon>Aldrovandia</taxon>
    </lineage>
</organism>
<proteinExistence type="predicted"/>
<evidence type="ECO:0000313" key="3">
    <source>
        <dbReference type="Proteomes" id="UP001221898"/>
    </source>
</evidence>
<feature type="compositionally biased region" description="Low complexity" evidence="1">
    <location>
        <begin position="233"/>
        <end position="255"/>
    </location>
</feature>
<comment type="caution">
    <text evidence="2">The sequence shown here is derived from an EMBL/GenBank/DDBJ whole genome shotgun (WGS) entry which is preliminary data.</text>
</comment>
<reference evidence="2" key="1">
    <citation type="journal article" date="2023" name="Science">
        <title>Genome structures resolve the early diversification of teleost fishes.</title>
        <authorList>
            <person name="Parey E."/>
            <person name="Louis A."/>
            <person name="Montfort J."/>
            <person name="Bouchez O."/>
            <person name="Roques C."/>
            <person name="Iampietro C."/>
            <person name="Lluch J."/>
            <person name="Castinel A."/>
            <person name="Donnadieu C."/>
            <person name="Desvignes T."/>
            <person name="Floi Bucao C."/>
            <person name="Jouanno E."/>
            <person name="Wen M."/>
            <person name="Mejri S."/>
            <person name="Dirks R."/>
            <person name="Jansen H."/>
            <person name="Henkel C."/>
            <person name="Chen W.J."/>
            <person name="Zahm M."/>
            <person name="Cabau C."/>
            <person name="Klopp C."/>
            <person name="Thompson A.W."/>
            <person name="Robinson-Rechavi M."/>
            <person name="Braasch I."/>
            <person name="Lecointre G."/>
            <person name="Bobe J."/>
            <person name="Postlethwait J.H."/>
            <person name="Berthelot C."/>
            <person name="Roest Crollius H."/>
            <person name="Guiguen Y."/>
        </authorList>
    </citation>
    <scope>NUCLEOTIDE SEQUENCE</scope>
    <source>
        <strain evidence="2">NC1722</strain>
    </source>
</reference>
<dbReference type="AlphaFoldDB" id="A0AAD7W5Z7"/>
<feature type="region of interest" description="Disordered" evidence="1">
    <location>
        <begin position="45"/>
        <end position="76"/>
    </location>
</feature>
<sequence length="262" mass="28136">MIASCPFEQRDQVEGQVIPVRLNNGTRWRARYGDEGRGCTECAVESQTSAPSPVRTTGSAQTAKRAWPDHGGGSRTSVLTSQDYRITADVKLTLPRVVHPLCAAQHWPLVAGLGYGTLTLVAMGNTEQRGMDAVTWLAEEEEKRPGSPYLGENSRDPVRGGCQASLRGKRRREQLTRSPLRWPRLCRRSGEISAGGRTLFLRSGRLERVNKSASRCGKGRSGGAGRKLARGQSETSLSHLSLTSGERESGGPIAVGNGGGAA</sequence>
<dbReference type="Proteomes" id="UP001221898">
    <property type="component" value="Unassembled WGS sequence"/>
</dbReference>
<protein>
    <submittedName>
        <fullName evidence="2">Uncharacterized protein</fullName>
    </submittedName>
</protein>
<feature type="region of interest" description="Disordered" evidence="1">
    <location>
        <begin position="142"/>
        <end position="175"/>
    </location>
</feature>
<evidence type="ECO:0000313" key="2">
    <source>
        <dbReference type="EMBL" id="KAJ8384690.1"/>
    </source>
</evidence>
<gene>
    <name evidence="2" type="ORF">AAFF_G00198960</name>
</gene>
<keyword evidence="3" id="KW-1185">Reference proteome</keyword>
<evidence type="ECO:0000256" key="1">
    <source>
        <dbReference type="SAM" id="MobiDB-lite"/>
    </source>
</evidence>
<accession>A0AAD7W5Z7</accession>
<feature type="region of interest" description="Disordered" evidence="1">
    <location>
        <begin position="211"/>
        <end position="262"/>
    </location>
</feature>
<feature type="compositionally biased region" description="Polar residues" evidence="1">
    <location>
        <begin position="45"/>
        <end position="62"/>
    </location>
</feature>
<dbReference type="EMBL" id="JAINUG010000266">
    <property type="protein sequence ID" value="KAJ8384690.1"/>
    <property type="molecule type" value="Genomic_DNA"/>
</dbReference>
<name>A0AAD7W5Z7_9TELE</name>